<evidence type="ECO:0000256" key="5">
    <source>
        <dbReference type="SAM" id="SignalP"/>
    </source>
</evidence>
<comment type="subcellular location">
    <subcellularLocation>
        <location evidence="1">Cell outer membrane</location>
    </subcellularLocation>
</comment>
<dbReference type="EMBL" id="NJBO01000001">
    <property type="protein sequence ID" value="TKJ44282.1"/>
    <property type="molecule type" value="Genomic_DNA"/>
</dbReference>
<dbReference type="PROSITE" id="PS51123">
    <property type="entry name" value="OMPA_2"/>
    <property type="match status" value="1"/>
</dbReference>
<dbReference type="GO" id="GO:0009279">
    <property type="term" value="C:cell outer membrane"/>
    <property type="evidence" value="ECO:0007669"/>
    <property type="project" value="UniProtKB-SubCell"/>
</dbReference>
<feature type="chain" id="PRO_5022112071" description="OmpA-like domain-containing protein" evidence="5">
    <location>
        <begin position="18"/>
        <end position="607"/>
    </location>
</feature>
<dbReference type="PANTHER" id="PTHR30329">
    <property type="entry name" value="STATOR ELEMENT OF FLAGELLAR MOTOR COMPLEX"/>
    <property type="match status" value="1"/>
</dbReference>
<dbReference type="CDD" id="cd07185">
    <property type="entry name" value="OmpA_C-like"/>
    <property type="match status" value="1"/>
</dbReference>
<evidence type="ECO:0000256" key="3">
    <source>
        <dbReference type="ARBA" id="ARBA00023237"/>
    </source>
</evidence>
<proteinExistence type="predicted"/>
<gene>
    <name evidence="7" type="ORF">CEE36_00640</name>
</gene>
<dbReference type="Proteomes" id="UP000317778">
    <property type="component" value="Unassembled WGS sequence"/>
</dbReference>
<dbReference type="SUPFAM" id="SSF49464">
    <property type="entry name" value="Carboxypeptidase regulatory domain-like"/>
    <property type="match status" value="1"/>
</dbReference>
<reference evidence="7 8" key="1">
    <citation type="submission" date="2017-06" db="EMBL/GenBank/DDBJ databases">
        <title>Novel microbial phyla capable of carbon fixation and sulfur reduction in deep-sea sediments.</title>
        <authorList>
            <person name="Huang J."/>
            <person name="Baker B."/>
            <person name="Wang Y."/>
        </authorList>
    </citation>
    <scope>NUCLEOTIDE SEQUENCE [LARGE SCALE GENOMIC DNA]</scope>
    <source>
        <strain evidence="7">B3_TA06</strain>
    </source>
</reference>
<evidence type="ECO:0000256" key="4">
    <source>
        <dbReference type="PROSITE-ProRule" id="PRU00473"/>
    </source>
</evidence>
<evidence type="ECO:0000259" key="6">
    <source>
        <dbReference type="PROSITE" id="PS51123"/>
    </source>
</evidence>
<keyword evidence="2 4" id="KW-0472">Membrane</keyword>
<comment type="caution">
    <text evidence="7">The sequence shown here is derived from an EMBL/GenBank/DDBJ whole genome shotgun (WGS) entry which is preliminary data.</text>
</comment>
<dbReference type="InterPro" id="IPR006665">
    <property type="entry name" value="OmpA-like"/>
</dbReference>
<evidence type="ECO:0000313" key="8">
    <source>
        <dbReference type="Proteomes" id="UP000317778"/>
    </source>
</evidence>
<dbReference type="Gene3D" id="3.30.1330.60">
    <property type="entry name" value="OmpA-like domain"/>
    <property type="match status" value="1"/>
</dbReference>
<protein>
    <recommendedName>
        <fullName evidence="6">OmpA-like domain-containing protein</fullName>
    </recommendedName>
</protein>
<dbReference type="AlphaFoldDB" id="A0A532VAW4"/>
<evidence type="ECO:0000256" key="2">
    <source>
        <dbReference type="ARBA" id="ARBA00023136"/>
    </source>
</evidence>
<dbReference type="InterPro" id="IPR050330">
    <property type="entry name" value="Bact_OuterMem_StrucFunc"/>
</dbReference>
<evidence type="ECO:0000256" key="1">
    <source>
        <dbReference type="ARBA" id="ARBA00004442"/>
    </source>
</evidence>
<keyword evidence="3" id="KW-0998">Cell outer membrane</keyword>
<sequence>MKRPIALLLIAASLSFALPTLQGTRGTDFVYSARCENMGYLWFYMASEGYKDHVIFQDSAGAVQNTYDIWAAKPVVSLGFTPWHYLEFSAYGSGYFYMNVDPSANAFGLTDVGGHVKGSIPFTPLDKPLSIAMALDGFFLMSIPFEFDAGANQTMSQYLGYYPFEEAGPEFGGRLLFSLESQYISTHLNAGYWYRSAHNFGPDSTVSYPQTIIGGFAIESSPLKWFNLFAEFNLNYGLTMDSPEASLTGISTHASAGLRLPIYLGENFAFLLHVGGGADPMNFTATSSLYAGLGIGGDLIRPKEKLIEGLVKNAETGQPIEGAKIQLSGALIDTIFYSDSTGRFVLPELMEGDEINATKEGYHPETVAAEEVGEALTLTIAMDPIKESFIAGIVADAETADPLRAVVSFHDIETGEVLPSISSDAVTGYFRTKIEPATYRMKTKAPGYHEDHTTLTIGIAENKMVDVFLTPIEKPKPAELEPITIGGFGRGHSDIGFEQMVELEKVAELLEENPDATVVITGHTDSVGSDGVNLTLGKKRAESVAGYLLMRGIKVTRMQIATGGERYPVGDNRYRSGRRANRRVELHFSREASEEISEGGVRPPTRK</sequence>
<feature type="signal peptide" evidence="5">
    <location>
        <begin position="1"/>
        <end position="17"/>
    </location>
</feature>
<dbReference type="InterPro" id="IPR036737">
    <property type="entry name" value="OmpA-like_sf"/>
</dbReference>
<dbReference type="InterPro" id="IPR008969">
    <property type="entry name" value="CarboxyPept-like_regulatory"/>
</dbReference>
<keyword evidence="5" id="KW-0732">Signal</keyword>
<evidence type="ECO:0000313" key="7">
    <source>
        <dbReference type="EMBL" id="TKJ44282.1"/>
    </source>
</evidence>
<feature type="domain" description="OmpA-like" evidence="6">
    <location>
        <begin position="476"/>
        <end position="592"/>
    </location>
</feature>
<dbReference type="Pfam" id="PF00691">
    <property type="entry name" value="OmpA"/>
    <property type="match status" value="1"/>
</dbReference>
<accession>A0A532VAW4</accession>
<dbReference type="Gene3D" id="2.60.40.1120">
    <property type="entry name" value="Carboxypeptidase-like, regulatory domain"/>
    <property type="match status" value="2"/>
</dbReference>
<dbReference type="SUPFAM" id="SSF103088">
    <property type="entry name" value="OmpA-like"/>
    <property type="match status" value="1"/>
</dbReference>
<name>A0A532VAW4_UNCT6</name>
<dbReference type="PRINTS" id="PR01021">
    <property type="entry name" value="OMPADOMAIN"/>
</dbReference>
<organism evidence="7 8">
    <name type="scientific">candidate division TA06 bacterium B3_TA06</name>
    <dbReference type="NCBI Taxonomy" id="2012487"/>
    <lineage>
        <taxon>Bacteria</taxon>
        <taxon>Bacteria division TA06</taxon>
    </lineage>
</organism>
<dbReference type="InterPro" id="IPR006664">
    <property type="entry name" value="OMP_bac"/>
</dbReference>
<dbReference type="PANTHER" id="PTHR30329:SF21">
    <property type="entry name" value="LIPOPROTEIN YIAD-RELATED"/>
    <property type="match status" value="1"/>
</dbReference>